<dbReference type="SUPFAM" id="SSF48498">
    <property type="entry name" value="Tetracyclin repressor-like, C-terminal domain"/>
    <property type="match status" value="1"/>
</dbReference>
<evidence type="ECO:0000259" key="3">
    <source>
        <dbReference type="PROSITE" id="PS50977"/>
    </source>
</evidence>
<sequence>MNKSGASRGRRRGSPDTREAILAVARRRFLADGYQPVTMRSIAAEAGVDAALISYFFGSKRGLFGAVLGLVANPPEVLAGALPGDPATLPERVLEALLTAWDDPEKGAPLVFLVRNAVQDPELTRLVRDLIEREIVGRIAEYAGGPEARARAAAFGTQLAGLIFVRYLIGVEPVASMPRDELIRQLAPGLRAALFRPRRRSPIQRSARPGG</sequence>
<dbReference type="PANTHER" id="PTHR30055:SF235">
    <property type="entry name" value="TRANSCRIPTIONAL REGULATORY PROTEIN"/>
    <property type="match status" value="1"/>
</dbReference>
<dbReference type="Proteomes" id="UP000183413">
    <property type="component" value="Unassembled WGS sequence"/>
</dbReference>
<protein>
    <submittedName>
        <fullName evidence="4">DNA-binding transcriptional regulator, AcrR family</fullName>
    </submittedName>
</protein>
<dbReference type="Gene3D" id="1.10.357.10">
    <property type="entry name" value="Tetracycline Repressor, domain 2"/>
    <property type="match status" value="1"/>
</dbReference>
<dbReference type="InterPro" id="IPR001647">
    <property type="entry name" value="HTH_TetR"/>
</dbReference>
<dbReference type="EMBL" id="FOVH01000014">
    <property type="protein sequence ID" value="SFP43044.1"/>
    <property type="molecule type" value="Genomic_DNA"/>
</dbReference>
<dbReference type="SUPFAM" id="SSF46689">
    <property type="entry name" value="Homeodomain-like"/>
    <property type="match status" value="1"/>
</dbReference>
<dbReference type="eggNOG" id="COG1309">
    <property type="taxonomic scope" value="Bacteria"/>
</dbReference>
<dbReference type="GO" id="GO:0003700">
    <property type="term" value="F:DNA-binding transcription factor activity"/>
    <property type="evidence" value="ECO:0007669"/>
    <property type="project" value="TreeGrafter"/>
</dbReference>
<accession>A0A1I5Q9Q8</accession>
<dbReference type="PROSITE" id="PS50977">
    <property type="entry name" value="HTH_TETR_2"/>
    <property type="match status" value="1"/>
</dbReference>
<organism evidence="4 5">
    <name type="scientific">Actinomadura madurae</name>
    <dbReference type="NCBI Taxonomy" id="1993"/>
    <lineage>
        <taxon>Bacteria</taxon>
        <taxon>Bacillati</taxon>
        <taxon>Actinomycetota</taxon>
        <taxon>Actinomycetes</taxon>
        <taxon>Streptosporangiales</taxon>
        <taxon>Thermomonosporaceae</taxon>
        <taxon>Actinomadura</taxon>
    </lineage>
</organism>
<dbReference type="AlphaFoldDB" id="A0A1I5Q9Q8"/>
<keyword evidence="1 2" id="KW-0238">DNA-binding</keyword>
<dbReference type="InterPro" id="IPR036271">
    <property type="entry name" value="Tet_transcr_reg_TetR-rel_C_sf"/>
</dbReference>
<name>A0A1I5Q9Q8_9ACTN</name>
<keyword evidence="5" id="KW-1185">Reference proteome</keyword>
<feature type="domain" description="HTH tetR-type" evidence="3">
    <location>
        <begin position="15"/>
        <end position="75"/>
    </location>
</feature>
<evidence type="ECO:0000313" key="4">
    <source>
        <dbReference type="EMBL" id="SFP43044.1"/>
    </source>
</evidence>
<dbReference type="Pfam" id="PF00440">
    <property type="entry name" value="TetR_N"/>
    <property type="match status" value="1"/>
</dbReference>
<dbReference type="STRING" id="1993.SAMN04489713_11452"/>
<dbReference type="Pfam" id="PF17920">
    <property type="entry name" value="TetR_C_16"/>
    <property type="match status" value="1"/>
</dbReference>
<gene>
    <name evidence="4" type="ORF">SAMN04489713_11452</name>
</gene>
<dbReference type="InterPro" id="IPR009057">
    <property type="entry name" value="Homeodomain-like_sf"/>
</dbReference>
<dbReference type="PANTHER" id="PTHR30055">
    <property type="entry name" value="HTH-TYPE TRANSCRIPTIONAL REGULATOR RUTR"/>
    <property type="match status" value="1"/>
</dbReference>
<dbReference type="GO" id="GO:0000976">
    <property type="term" value="F:transcription cis-regulatory region binding"/>
    <property type="evidence" value="ECO:0007669"/>
    <property type="project" value="TreeGrafter"/>
</dbReference>
<dbReference type="RefSeq" id="WP_075023348.1">
    <property type="nucleotide sequence ID" value="NZ_FOVH01000014.1"/>
</dbReference>
<dbReference type="InParanoid" id="A0A1I5Q9Q8"/>
<dbReference type="InterPro" id="IPR041678">
    <property type="entry name" value="TetR_C_16"/>
</dbReference>
<dbReference type="Gene3D" id="1.10.10.60">
    <property type="entry name" value="Homeodomain-like"/>
    <property type="match status" value="1"/>
</dbReference>
<evidence type="ECO:0000313" key="5">
    <source>
        <dbReference type="Proteomes" id="UP000183413"/>
    </source>
</evidence>
<evidence type="ECO:0000256" key="2">
    <source>
        <dbReference type="PROSITE-ProRule" id="PRU00335"/>
    </source>
</evidence>
<reference evidence="4 5" key="1">
    <citation type="submission" date="2016-10" db="EMBL/GenBank/DDBJ databases">
        <authorList>
            <person name="de Groot N.N."/>
        </authorList>
    </citation>
    <scope>NUCLEOTIDE SEQUENCE [LARGE SCALE GENOMIC DNA]</scope>
    <source>
        <strain evidence="4 5">DSM 43067</strain>
    </source>
</reference>
<proteinExistence type="predicted"/>
<dbReference type="InterPro" id="IPR050109">
    <property type="entry name" value="HTH-type_TetR-like_transc_reg"/>
</dbReference>
<evidence type="ECO:0000256" key="1">
    <source>
        <dbReference type="ARBA" id="ARBA00023125"/>
    </source>
</evidence>
<feature type="DNA-binding region" description="H-T-H motif" evidence="2">
    <location>
        <begin position="38"/>
        <end position="57"/>
    </location>
</feature>